<dbReference type="GO" id="GO:0046872">
    <property type="term" value="F:metal ion binding"/>
    <property type="evidence" value="ECO:0007669"/>
    <property type="project" value="TreeGrafter"/>
</dbReference>
<dbReference type="InterPro" id="IPR014746">
    <property type="entry name" value="Gln_synth/guanido_kin_cat_dom"/>
</dbReference>
<keyword evidence="3 8" id="KW-0436">Ligase</keyword>
<dbReference type="OrthoDB" id="9803907at2"/>
<dbReference type="InterPro" id="IPR006334">
    <property type="entry name" value="Glut_cys_ligase"/>
</dbReference>
<keyword evidence="5 8" id="KW-0547">Nucleotide-binding</keyword>
<reference evidence="11 12" key="1">
    <citation type="submission" date="2018-06" db="EMBL/GenBank/DDBJ databases">
        <title>Genomic Encyclopedia of Type Strains, Phase IV (KMG-IV): sequencing the most valuable type-strain genomes for metagenomic binning, comparative biology and taxonomic classification.</title>
        <authorList>
            <person name="Goeker M."/>
        </authorList>
    </citation>
    <scope>NUCLEOTIDE SEQUENCE [LARGE SCALE GENOMIC DNA]</scope>
    <source>
        <strain evidence="11 12">DSM 24032</strain>
    </source>
</reference>
<feature type="domain" description="Glutamate--cysteine ligase" evidence="10">
    <location>
        <begin position="12"/>
        <end position="386"/>
    </location>
</feature>
<keyword evidence="6 8" id="KW-0067">ATP-binding</keyword>
<dbReference type="EMBL" id="QNRT01000001">
    <property type="protein sequence ID" value="RBP53323.1"/>
    <property type="molecule type" value="Genomic_DNA"/>
</dbReference>
<dbReference type="Gene3D" id="3.30.590.20">
    <property type="match status" value="1"/>
</dbReference>
<dbReference type="GO" id="GO:0005829">
    <property type="term" value="C:cytosol"/>
    <property type="evidence" value="ECO:0007669"/>
    <property type="project" value="TreeGrafter"/>
</dbReference>
<dbReference type="GO" id="GO:0004357">
    <property type="term" value="F:glutamate-cysteine ligase activity"/>
    <property type="evidence" value="ECO:0007669"/>
    <property type="project" value="UniProtKB-UniRule"/>
</dbReference>
<evidence type="ECO:0000313" key="11">
    <source>
        <dbReference type="EMBL" id="RBP53323.1"/>
    </source>
</evidence>
<dbReference type="RefSeq" id="WP_113952906.1">
    <property type="nucleotide sequence ID" value="NZ_QNRT01000001.1"/>
</dbReference>
<comment type="pathway">
    <text evidence="1 8 9">Sulfur metabolism; glutathione biosynthesis; glutathione from L-cysteine and L-glutamate: step 1/2.</text>
</comment>
<organism evidence="11 12">
    <name type="scientific">Arenicella xantha</name>
    <dbReference type="NCBI Taxonomy" id="644221"/>
    <lineage>
        <taxon>Bacteria</taxon>
        <taxon>Pseudomonadati</taxon>
        <taxon>Pseudomonadota</taxon>
        <taxon>Gammaproteobacteria</taxon>
        <taxon>Arenicellales</taxon>
        <taxon>Arenicellaceae</taxon>
        <taxon>Arenicella</taxon>
    </lineage>
</organism>
<protein>
    <recommendedName>
        <fullName evidence="8">Glutamate--cysteine ligase</fullName>
        <ecNumber evidence="8">6.3.2.2</ecNumber>
    </recommendedName>
    <alternativeName>
        <fullName evidence="8">Gamma-ECS</fullName>
        <shortName evidence="8">GCS</shortName>
    </alternativeName>
    <alternativeName>
        <fullName evidence="8">Gamma-glutamylcysteine synthetase</fullName>
    </alternativeName>
</protein>
<dbReference type="Pfam" id="PF04262">
    <property type="entry name" value="Glu_cys_ligase"/>
    <property type="match status" value="1"/>
</dbReference>
<dbReference type="InParanoid" id="A0A395JPQ3"/>
<proteinExistence type="inferred from homology"/>
<evidence type="ECO:0000256" key="4">
    <source>
        <dbReference type="ARBA" id="ARBA00022684"/>
    </source>
</evidence>
<evidence type="ECO:0000256" key="1">
    <source>
        <dbReference type="ARBA" id="ARBA00005006"/>
    </source>
</evidence>
<dbReference type="NCBIfam" id="TIGR01434">
    <property type="entry name" value="glu_cys_ligase"/>
    <property type="match status" value="1"/>
</dbReference>
<evidence type="ECO:0000256" key="5">
    <source>
        <dbReference type="ARBA" id="ARBA00022741"/>
    </source>
</evidence>
<evidence type="ECO:0000256" key="3">
    <source>
        <dbReference type="ARBA" id="ARBA00022598"/>
    </source>
</evidence>
<evidence type="ECO:0000256" key="8">
    <source>
        <dbReference type="HAMAP-Rule" id="MF_00578"/>
    </source>
</evidence>
<evidence type="ECO:0000313" key="12">
    <source>
        <dbReference type="Proteomes" id="UP000253083"/>
    </source>
</evidence>
<evidence type="ECO:0000256" key="9">
    <source>
        <dbReference type="RuleBase" id="RU004391"/>
    </source>
</evidence>
<comment type="similarity">
    <text evidence="2 8">Belongs to the glutamate--cysteine ligase type 1 family. Type 1 subfamily.</text>
</comment>
<dbReference type="PANTHER" id="PTHR38761:SF1">
    <property type="entry name" value="GLUTAMATE--CYSTEINE LIGASE"/>
    <property type="match status" value="1"/>
</dbReference>
<dbReference type="FunCoup" id="A0A395JPQ3">
    <property type="interactions" value="156"/>
</dbReference>
<evidence type="ECO:0000256" key="7">
    <source>
        <dbReference type="ARBA" id="ARBA00048819"/>
    </source>
</evidence>
<dbReference type="Proteomes" id="UP000253083">
    <property type="component" value="Unassembled WGS sequence"/>
</dbReference>
<dbReference type="EC" id="6.3.2.2" evidence="8"/>
<name>A0A395JPQ3_9GAMM</name>
<evidence type="ECO:0000256" key="2">
    <source>
        <dbReference type="ARBA" id="ARBA00008772"/>
    </source>
</evidence>
<evidence type="ECO:0000259" key="10">
    <source>
        <dbReference type="Pfam" id="PF04262"/>
    </source>
</evidence>
<comment type="caution">
    <text evidence="11">The sequence shown here is derived from an EMBL/GenBank/DDBJ whole genome shotgun (WGS) entry which is preliminary data.</text>
</comment>
<dbReference type="AlphaFoldDB" id="A0A395JPQ3"/>
<dbReference type="PANTHER" id="PTHR38761">
    <property type="entry name" value="GLUTAMATE--CYSTEINE LIGASE"/>
    <property type="match status" value="1"/>
</dbReference>
<sequence length="525" mass="59474">MVNSDCTSTLSLIDSELATTLTDIVRGVEKEGLRVTTDNHVAQDHHPTALGSTLTHPSITTDYSEALLEFITPTSTKVQDTVDYLERLHKLTLENLDEQVIWPVSMPCRLDGDKSIPIADYGTSNVGTLKHVYRQGLGVRYGRIMQSIAGIHYNFSLPDQFWPLYRSKMQADKRTVGSSVQDFKSAQYFSLIRNFRRYSWILHYLFGASPVLDKSFLNGRSHQLQEIQKDTLGLPYATSLRMSDLGYQNTAQQGLHVSYSSLEEYVTTLGEAMHQSYPPYDEIGIKVDGQYRQLNANVLQIENEYYSDIRPKRVTRSGEKPIAALRDRGVEYIEVRILDINPFVPIGISASQMRFLDAYLLYCLFSQCPEVSNTGCPEIRGNQREVILRGRDPSLTLTRNNQQVPFKEAAQELLEAVMGTAKLLDQANQTNEYSESVRQQQAKVVDSHLTPSGQMMDELNQGTDFVELARHQADRFKDYFDALPRDPKFDVEHAEMAQQSLAKQAELEASDTQSFDDFLAEYNAS</sequence>
<dbReference type="InterPro" id="IPR007370">
    <property type="entry name" value="Glu_cys_ligase"/>
</dbReference>
<dbReference type="GO" id="GO:0005524">
    <property type="term" value="F:ATP binding"/>
    <property type="evidence" value="ECO:0007669"/>
    <property type="project" value="UniProtKB-KW"/>
</dbReference>
<evidence type="ECO:0000256" key="6">
    <source>
        <dbReference type="ARBA" id="ARBA00022840"/>
    </source>
</evidence>
<gene>
    <name evidence="8" type="primary">gshA</name>
    <name evidence="11" type="ORF">DFR28_101709</name>
</gene>
<comment type="catalytic activity">
    <reaction evidence="7 8 9">
        <text>L-cysteine + L-glutamate + ATP = gamma-L-glutamyl-L-cysteine + ADP + phosphate + H(+)</text>
        <dbReference type="Rhea" id="RHEA:13285"/>
        <dbReference type="ChEBI" id="CHEBI:15378"/>
        <dbReference type="ChEBI" id="CHEBI:29985"/>
        <dbReference type="ChEBI" id="CHEBI:30616"/>
        <dbReference type="ChEBI" id="CHEBI:35235"/>
        <dbReference type="ChEBI" id="CHEBI:43474"/>
        <dbReference type="ChEBI" id="CHEBI:58173"/>
        <dbReference type="ChEBI" id="CHEBI:456216"/>
        <dbReference type="EC" id="6.3.2.2"/>
    </reaction>
</comment>
<dbReference type="SUPFAM" id="SSF55931">
    <property type="entry name" value="Glutamine synthetase/guanido kinase"/>
    <property type="match status" value="1"/>
</dbReference>
<dbReference type="UniPathway" id="UPA00142">
    <property type="reaction ID" value="UER00209"/>
</dbReference>
<keyword evidence="4 8" id="KW-0317">Glutathione biosynthesis</keyword>
<keyword evidence="12" id="KW-1185">Reference proteome</keyword>
<dbReference type="HAMAP" id="MF_00578">
    <property type="entry name" value="Glu_cys_ligase"/>
    <property type="match status" value="1"/>
</dbReference>
<dbReference type="GO" id="GO:0006750">
    <property type="term" value="P:glutathione biosynthetic process"/>
    <property type="evidence" value="ECO:0007669"/>
    <property type="project" value="UniProtKB-UniRule"/>
</dbReference>
<accession>A0A395JPQ3</accession>